<gene>
    <name evidence="2" type="ORF">KUF71_015367</name>
</gene>
<dbReference type="AlphaFoldDB" id="A0AAE1HUH5"/>
<dbReference type="Proteomes" id="UP001219518">
    <property type="component" value="Unassembled WGS sequence"/>
</dbReference>
<dbReference type="EMBL" id="JAHWGI010001278">
    <property type="protein sequence ID" value="KAK3927061.1"/>
    <property type="molecule type" value="Genomic_DNA"/>
</dbReference>
<evidence type="ECO:0000256" key="1">
    <source>
        <dbReference type="SAM" id="MobiDB-lite"/>
    </source>
</evidence>
<name>A0AAE1HUH5_9NEOP</name>
<accession>A0AAE1HUH5</accession>
<comment type="caution">
    <text evidence="2">The sequence shown here is derived from an EMBL/GenBank/DDBJ whole genome shotgun (WGS) entry which is preliminary data.</text>
</comment>
<keyword evidence="3" id="KW-1185">Reference proteome</keyword>
<organism evidence="2 3">
    <name type="scientific">Frankliniella fusca</name>
    <dbReference type="NCBI Taxonomy" id="407009"/>
    <lineage>
        <taxon>Eukaryota</taxon>
        <taxon>Metazoa</taxon>
        <taxon>Ecdysozoa</taxon>
        <taxon>Arthropoda</taxon>
        <taxon>Hexapoda</taxon>
        <taxon>Insecta</taxon>
        <taxon>Pterygota</taxon>
        <taxon>Neoptera</taxon>
        <taxon>Paraneoptera</taxon>
        <taxon>Thysanoptera</taxon>
        <taxon>Terebrantia</taxon>
        <taxon>Thripoidea</taxon>
        <taxon>Thripidae</taxon>
        <taxon>Frankliniella</taxon>
    </lineage>
</organism>
<evidence type="ECO:0000313" key="3">
    <source>
        <dbReference type="Proteomes" id="UP001219518"/>
    </source>
</evidence>
<sequence>MNTHSNQTENSRFRRSERNELGQEGSNLSQCLHPDKDYYENNSFLIKLTCMELQYLNSDLTRSSTQHD</sequence>
<feature type="compositionally biased region" description="Basic and acidic residues" evidence="1">
    <location>
        <begin position="11"/>
        <end position="21"/>
    </location>
</feature>
<evidence type="ECO:0000313" key="2">
    <source>
        <dbReference type="EMBL" id="KAK3927061.1"/>
    </source>
</evidence>
<feature type="region of interest" description="Disordered" evidence="1">
    <location>
        <begin position="1"/>
        <end position="33"/>
    </location>
</feature>
<proteinExistence type="predicted"/>
<protein>
    <submittedName>
        <fullName evidence="2">J protein JJJ2</fullName>
    </submittedName>
</protein>
<reference evidence="2" key="2">
    <citation type="journal article" date="2023" name="BMC Genomics">
        <title>Pest status, molecular evolution, and epigenetic factors derived from the genome assembly of Frankliniella fusca, a thysanopteran phytovirus vector.</title>
        <authorList>
            <person name="Catto M.A."/>
            <person name="Labadie P.E."/>
            <person name="Jacobson A.L."/>
            <person name="Kennedy G.G."/>
            <person name="Srinivasan R."/>
            <person name="Hunt B.G."/>
        </authorList>
    </citation>
    <scope>NUCLEOTIDE SEQUENCE</scope>
    <source>
        <strain evidence="2">PL_HMW_Pooled</strain>
    </source>
</reference>
<reference evidence="2" key="1">
    <citation type="submission" date="2021-07" db="EMBL/GenBank/DDBJ databases">
        <authorList>
            <person name="Catto M.A."/>
            <person name="Jacobson A."/>
            <person name="Kennedy G."/>
            <person name="Labadie P."/>
            <person name="Hunt B.G."/>
            <person name="Srinivasan R."/>
        </authorList>
    </citation>
    <scope>NUCLEOTIDE SEQUENCE</scope>
    <source>
        <strain evidence="2">PL_HMW_Pooled</strain>
        <tissue evidence="2">Head</tissue>
    </source>
</reference>